<keyword evidence="3" id="KW-0804">Transcription</keyword>
<feature type="transmembrane region" description="Helical" evidence="4">
    <location>
        <begin position="71"/>
        <end position="93"/>
    </location>
</feature>
<reference evidence="6 7" key="1">
    <citation type="submission" date="2018-11" db="EMBL/GenBank/DDBJ databases">
        <authorList>
            <person name="Na S.W."/>
            <person name="Baik M."/>
        </authorList>
    </citation>
    <scope>NUCLEOTIDE SEQUENCE [LARGE SCALE GENOMIC DNA]</scope>
    <source>
        <strain evidence="6 7">E39</strain>
    </source>
</reference>
<sequence>MPFYCFLALFACGVTSIVLSVVLAGVKIRKDESLTKYRTAHWFLCAALLFYGLSNFFQISLEDAQEETLSGLLMITVGSLQAMMFTMVALIFIRPAVVTLRNVSVQFTIIALLSAFLFFAHFTFPPSVYTVIFRFYIAAYVTLLAIYTYIFLKSYKVFRKQMMDYYEEEELLYRTRRIKWIFWSALAVGIMALLLNIDSHYVNMLFTSLFTAYFILVTISYINYQQYAQLIVHAYDSTTTQQDTPQKSLTPEEADELKTRIHEWVRQKKFAETDKSVDEIAGELGTKCNTLREYFTNCVGEDFRSWRNRIRIEEAKRLIDANPSMKITEVMAQTGFNDRPYFYRIFTKIAGTSLADYRKDKAERQLPAKS</sequence>
<dbReference type="Gene3D" id="1.10.10.60">
    <property type="entry name" value="Homeodomain-like"/>
    <property type="match status" value="2"/>
</dbReference>
<dbReference type="KEGG" id="alq:C7Y71_007305"/>
<dbReference type="PROSITE" id="PS01124">
    <property type="entry name" value="HTH_ARAC_FAMILY_2"/>
    <property type="match status" value="1"/>
</dbReference>
<keyword evidence="4" id="KW-1133">Transmembrane helix</keyword>
<name>A0A5P8E775_9BACT</name>
<evidence type="ECO:0000259" key="5">
    <source>
        <dbReference type="PROSITE" id="PS01124"/>
    </source>
</evidence>
<feature type="domain" description="HTH araC/xylS-type" evidence="5">
    <location>
        <begin position="259"/>
        <end position="360"/>
    </location>
</feature>
<feature type="transmembrane region" description="Helical" evidence="4">
    <location>
        <begin position="131"/>
        <end position="152"/>
    </location>
</feature>
<dbReference type="EMBL" id="CP033459">
    <property type="protein sequence ID" value="QFQ12841.1"/>
    <property type="molecule type" value="Genomic_DNA"/>
</dbReference>
<keyword evidence="4" id="KW-0812">Transmembrane</keyword>
<dbReference type="AlphaFoldDB" id="A0A5P8E775"/>
<dbReference type="GO" id="GO:0003700">
    <property type="term" value="F:DNA-binding transcription factor activity"/>
    <property type="evidence" value="ECO:0007669"/>
    <property type="project" value="InterPro"/>
</dbReference>
<feature type="transmembrane region" description="Helical" evidence="4">
    <location>
        <begin position="203"/>
        <end position="224"/>
    </location>
</feature>
<gene>
    <name evidence="6" type="ORF">C7Y71_007305</name>
</gene>
<dbReference type="InterPro" id="IPR018060">
    <property type="entry name" value="HTH_AraC"/>
</dbReference>
<keyword evidence="7" id="KW-1185">Reference proteome</keyword>
<dbReference type="GO" id="GO:0043565">
    <property type="term" value="F:sequence-specific DNA binding"/>
    <property type="evidence" value="ECO:0007669"/>
    <property type="project" value="InterPro"/>
</dbReference>
<dbReference type="InterPro" id="IPR009057">
    <property type="entry name" value="Homeodomain-like_sf"/>
</dbReference>
<dbReference type="SMART" id="SM00342">
    <property type="entry name" value="HTH_ARAC"/>
    <property type="match status" value="1"/>
</dbReference>
<feature type="transmembrane region" description="Helical" evidence="4">
    <location>
        <begin position="105"/>
        <end position="125"/>
    </location>
</feature>
<dbReference type="SUPFAM" id="SSF46689">
    <property type="entry name" value="Homeodomain-like"/>
    <property type="match status" value="1"/>
</dbReference>
<evidence type="ECO:0000256" key="1">
    <source>
        <dbReference type="ARBA" id="ARBA00023015"/>
    </source>
</evidence>
<feature type="transmembrane region" description="Helical" evidence="4">
    <location>
        <begin position="40"/>
        <end position="59"/>
    </location>
</feature>
<dbReference type="OrthoDB" id="2569619at2"/>
<evidence type="ECO:0000256" key="2">
    <source>
        <dbReference type="ARBA" id="ARBA00023125"/>
    </source>
</evidence>
<proteinExistence type="predicted"/>
<dbReference type="PANTHER" id="PTHR43280:SF29">
    <property type="entry name" value="ARAC-FAMILY TRANSCRIPTIONAL REGULATOR"/>
    <property type="match status" value="1"/>
</dbReference>
<evidence type="ECO:0000313" key="7">
    <source>
        <dbReference type="Proteomes" id="UP000249375"/>
    </source>
</evidence>
<dbReference type="PANTHER" id="PTHR43280">
    <property type="entry name" value="ARAC-FAMILY TRANSCRIPTIONAL REGULATOR"/>
    <property type="match status" value="1"/>
</dbReference>
<keyword evidence="2" id="KW-0238">DNA-binding</keyword>
<evidence type="ECO:0000256" key="3">
    <source>
        <dbReference type="ARBA" id="ARBA00023163"/>
    </source>
</evidence>
<evidence type="ECO:0000256" key="4">
    <source>
        <dbReference type="SAM" id="Phobius"/>
    </source>
</evidence>
<protein>
    <submittedName>
        <fullName evidence="6">AraC family transcriptional regulator</fullName>
    </submittedName>
</protein>
<dbReference type="Proteomes" id="UP000249375">
    <property type="component" value="Chromosome"/>
</dbReference>
<feature type="transmembrane region" description="Helical" evidence="4">
    <location>
        <begin position="180"/>
        <end position="197"/>
    </location>
</feature>
<organism evidence="6 7">
    <name type="scientific">Pseudoprevotella muciniphila</name>
    <dbReference type="NCBI Taxonomy" id="2133944"/>
    <lineage>
        <taxon>Bacteria</taxon>
        <taxon>Pseudomonadati</taxon>
        <taxon>Bacteroidota</taxon>
        <taxon>Bacteroidia</taxon>
        <taxon>Bacteroidales</taxon>
        <taxon>Prevotellaceae</taxon>
        <taxon>Pseudoprevotella</taxon>
    </lineage>
</organism>
<accession>A0A5P8E775</accession>
<keyword evidence="4" id="KW-0472">Membrane</keyword>
<evidence type="ECO:0000313" key="6">
    <source>
        <dbReference type="EMBL" id="QFQ12841.1"/>
    </source>
</evidence>
<keyword evidence="1" id="KW-0805">Transcription regulation</keyword>
<dbReference type="Pfam" id="PF12833">
    <property type="entry name" value="HTH_18"/>
    <property type="match status" value="1"/>
</dbReference>
<dbReference type="RefSeq" id="WP_111898269.1">
    <property type="nucleotide sequence ID" value="NZ_CP033459.1"/>
</dbReference>
<feature type="transmembrane region" description="Helical" evidence="4">
    <location>
        <begin position="6"/>
        <end position="28"/>
    </location>
</feature>